<dbReference type="PANTHER" id="PTHR14614:SF162">
    <property type="entry name" value="EXPRESSED PROTEIN"/>
    <property type="match status" value="1"/>
</dbReference>
<dbReference type="EMBL" id="KV428005">
    <property type="protein sequence ID" value="KZT44064.1"/>
    <property type="molecule type" value="Genomic_DNA"/>
</dbReference>
<dbReference type="PANTHER" id="PTHR14614">
    <property type="entry name" value="HEPATOCELLULAR CARCINOMA-ASSOCIATED ANTIGEN"/>
    <property type="match status" value="1"/>
</dbReference>
<dbReference type="OrthoDB" id="194386at2759"/>
<evidence type="ECO:0000313" key="1">
    <source>
        <dbReference type="EMBL" id="KZT44064.1"/>
    </source>
</evidence>
<dbReference type="AlphaFoldDB" id="A0A166ITQ3"/>
<accession>A0A166ITQ3</accession>
<dbReference type="InterPro" id="IPR029063">
    <property type="entry name" value="SAM-dependent_MTases_sf"/>
</dbReference>
<dbReference type="InterPro" id="IPR019410">
    <property type="entry name" value="Methyltransf_16"/>
</dbReference>
<proteinExistence type="predicted"/>
<evidence type="ECO:0008006" key="3">
    <source>
        <dbReference type="Google" id="ProtNLM"/>
    </source>
</evidence>
<keyword evidence="2" id="KW-1185">Reference proteome</keyword>
<protein>
    <recommendedName>
        <fullName evidence="3">S-adenosyl-L-methionine-dependent methyltransferase</fullName>
    </recommendedName>
</protein>
<dbReference type="Proteomes" id="UP000076798">
    <property type="component" value="Unassembled WGS sequence"/>
</dbReference>
<sequence>MNIRPAHETKHIDALHYPVLNSLFTLVQSNDGTTNGTTLWLGGQAMAIFLADLAPPRLLANQRPLAIELGSGIGMTALALCSLGWDVVATDEATVYSSVLSGNIANNLPNLPSTAGLIQCRELDWTVHPSAWTWSDAISISAEPSVPSEEALGPPFDLIFTSDTLYSPALIEPLLRTIHALVTLSTSDASRRPPCYLCLERRDPQLVDQFFEIAKSKWGFHCTRIPHRKLAKLVARNMVDWGKDDWEGVEIWKLVLPVGPNDSDVKDMSLVLP</sequence>
<evidence type="ECO:0000313" key="2">
    <source>
        <dbReference type="Proteomes" id="UP000076798"/>
    </source>
</evidence>
<dbReference type="Pfam" id="PF10294">
    <property type="entry name" value="Methyltransf_16"/>
    <property type="match status" value="1"/>
</dbReference>
<dbReference type="GO" id="GO:0005634">
    <property type="term" value="C:nucleus"/>
    <property type="evidence" value="ECO:0007669"/>
    <property type="project" value="TreeGrafter"/>
</dbReference>
<name>A0A166ITQ3_9AGAM</name>
<dbReference type="GO" id="GO:0005737">
    <property type="term" value="C:cytoplasm"/>
    <property type="evidence" value="ECO:0007669"/>
    <property type="project" value="TreeGrafter"/>
</dbReference>
<dbReference type="Gene3D" id="3.40.50.150">
    <property type="entry name" value="Vaccinia Virus protein VP39"/>
    <property type="match status" value="1"/>
</dbReference>
<dbReference type="SUPFAM" id="SSF53335">
    <property type="entry name" value="S-adenosyl-L-methionine-dependent methyltransferases"/>
    <property type="match status" value="1"/>
</dbReference>
<reference evidence="1 2" key="1">
    <citation type="journal article" date="2016" name="Mol. Biol. Evol.">
        <title>Comparative Genomics of Early-Diverging Mushroom-Forming Fungi Provides Insights into the Origins of Lignocellulose Decay Capabilities.</title>
        <authorList>
            <person name="Nagy L.G."/>
            <person name="Riley R."/>
            <person name="Tritt A."/>
            <person name="Adam C."/>
            <person name="Daum C."/>
            <person name="Floudas D."/>
            <person name="Sun H."/>
            <person name="Yadav J.S."/>
            <person name="Pangilinan J."/>
            <person name="Larsson K.H."/>
            <person name="Matsuura K."/>
            <person name="Barry K."/>
            <person name="Labutti K."/>
            <person name="Kuo R."/>
            <person name="Ohm R.A."/>
            <person name="Bhattacharya S.S."/>
            <person name="Shirouzu T."/>
            <person name="Yoshinaga Y."/>
            <person name="Martin F.M."/>
            <person name="Grigoriev I.V."/>
            <person name="Hibbett D.S."/>
        </authorList>
    </citation>
    <scope>NUCLEOTIDE SEQUENCE [LARGE SCALE GENOMIC DNA]</scope>
    <source>
        <strain evidence="1 2">HHB10207 ss-3</strain>
    </source>
</reference>
<organism evidence="1 2">
    <name type="scientific">Sistotremastrum suecicum HHB10207 ss-3</name>
    <dbReference type="NCBI Taxonomy" id="1314776"/>
    <lineage>
        <taxon>Eukaryota</taxon>
        <taxon>Fungi</taxon>
        <taxon>Dikarya</taxon>
        <taxon>Basidiomycota</taxon>
        <taxon>Agaricomycotina</taxon>
        <taxon>Agaricomycetes</taxon>
        <taxon>Sistotremastrales</taxon>
        <taxon>Sistotremastraceae</taxon>
        <taxon>Sistotremastrum</taxon>
    </lineage>
</organism>
<gene>
    <name evidence="1" type="ORF">SISSUDRAFT_1039326</name>
</gene>
<dbReference type="GO" id="GO:0008757">
    <property type="term" value="F:S-adenosylmethionine-dependent methyltransferase activity"/>
    <property type="evidence" value="ECO:0007669"/>
    <property type="project" value="UniProtKB-ARBA"/>
</dbReference>